<organism evidence="2 3">
    <name type="scientific">Leifsonia xyli subsp. xyli</name>
    <dbReference type="NCBI Taxonomy" id="59736"/>
    <lineage>
        <taxon>Bacteria</taxon>
        <taxon>Bacillati</taxon>
        <taxon>Actinomycetota</taxon>
        <taxon>Actinomycetes</taxon>
        <taxon>Micrococcales</taxon>
        <taxon>Microbacteriaceae</taxon>
        <taxon>Leifsonia</taxon>
    </lineage>
</organism>
<comment type="caution">
    <text evidence="2">The sequence shown here is derived from an EMBL/GenBank/DDBJ whole genome shotgun (WGS) entry which is preliminary data.</text>
</comment>
<feature type="transmembrane region" description="Helical" evidence="1">
    <location>
        <begin position="379"/>
        <end position="401"/>
    </location>
</feature>
<feature type="transmembrane region" description="Helical" evidence="1">
    <location>
        <begin position="223"/>
        <end position="246"/>
    </location>
</feature>
<dbReference type="AlphaFoldDB" id="A0A1E2SK63"/>
<feature type="transmembrane region" description="Helical" evidence="1">
    <location>
        <begin position="148"/>
        <end position="173"/>
    </location>
</feature>
<reference evidence="2 3" key="1">
    <citation type="submission" date="2015-11" db="EMBL/GenBank/DDBJ databases">
        <authorList>
            <person name="Zhang Y."/>
            <person name="Guo Z."/>
        </authorList>
    </citation>
    <scope>NUCLEOTIDE SEQUENCE [LARGE SCALE GENOMIC DNA]</scope>
    <source>
        <strain evidence="3">gdw1</strain>
    </source>
</reference>
<keyword evidence="1" id="KW-1133">Transmembrane helix</keyword>
<keyword evidence="1" id="KW-0812">Transmembrane</keyword>
<feature type="transmembrane region" description="Helical" evidence="1">
    <location>
        <begin position="54"/>
        <end position="74"/>
    </location>
</feature>
<keyword evidence="1" id="KW-0472">Membrane</keyword>
<feature type="transmembrane region" description="Helical" evidence="1">
    <location>
        <begin position="320"/>
        <end position="339"/>
    </location>
</feature>
<evidence type="ECO:0000256" key="1">
    <source>
        <dbReference type="SAM" id="Phobius"/>
    </source>
</evidence>
<accession>A0A1E2SK63</accession>
<gene>
    <name evidence="2" type="ORF">ATY41_03140</name>
</gene>
<dbReference type="OrthoDB" id="5118998at2"/>
<name>A0A1E2SK63_LEIXY</name>
<proteinExistence type="predicted"/>
<protein>
    <submittedName>
        <fullName evidence="2">Permease</fullName>
    </submittedName>
</protein>
<feature type="transmembrane region" description="Helical" evidence="1">
    <location>
        <begin position="21"/>
        <end position="48"/>
    </location>
</feature>
<sequence>MTTLRLAWLFARCGATDRATIVLPVVAFAVATALLLLVAGGAQIFFSWSDELAFFYQVLAVLALALLVVPLAALGGSAARLSARRRDERLAGLRLLGASPALVASLTIIESTALALLGALAGVALYLLAVPFVGLLPFRGSPLGSAVLLAPGWIAAAALGVGVLAAVSAALGLRRVILSPLGVRTRQRPQRAHWLRVVIGAGAIAGASVLMSALGLVQSAIGLLSFFAVGFGGTLVVLNLIGPWALRLDAARQAKRAATARRLIAARSVLESPKAAWRQVSGVAMTSFTAVFAGVGMALLDSVGEQSDRDSRLLVADIRTGLVITIVASFLMVACSAGVNQAAAVLDRRDLYVSLDRLGMPVTEMDAARGRAVLSPLRFTTIGSALAAAVVVLPLTGISLILSPLSLAVVVGCLALGILLVWVALFATRPVLRSVLAYPEPAL</sequence>
<feature type="transmembrane region" description="Helical" evidence="1">
    <location>
        <begin position="280"/>
        <end position="300"/>
    </location>
</feature>
<dbReference type="OMA" id="CYALVSI"/>
<feature type="transmembrane region" description="Helical" evidence="1">
    <location>
        <begin position="194"/>
        <end position="217"/>
    </location>
</feature>
<evidence type="ECO:0000313" key="3">
    <source>
        <dbReference type="Proteomes" id="UP000094426"/>
    </source>
</evidence>
<dbReference type="EMBL" id="LNZG01000023">
    <property type="protein sequence ID" value="ODA90038.1"/>
    <property type="molecule type" value="Genomic_DNA"/>
</dbReference>
<dbReference type="RefSeq" id="WP_011186959.1">
    <property type="nucleotide sequence ID" value="NZ_LNZG01000023.1"/>
</dbReference>
<dbReference type="Proteomes" id="UP000094426">
    <property type="component" value="Unassembled WGS sequence"/>
</dbReference>
<feature type="transmembrane region" description="Helical" evidence="1">
    <location>
        <begin position="95"/>
        <end position="128"/>
    </location>
</feature>
<evidence type="ECO:0000313" key="2">
    <source>
        <dbReference type="EMBL" id="ODA90038.1"/>
    </source>
</evidence>
<feature type="transmembrane region" description="Helical" evidence="1">
    <location>
        <begin position="407"/>
        <end position="427"/>
    </location>
</feature>